<evidence type="ECO:0000259" key="9">
    <source>
        <dbReference type="PROSITE" id="PS50808"/>
    </source>
</evidence>
<name>A0ABM3KIZ3_CUCME</name>
<comment type="subcellular location">
    <subcellularLocation>
        <location evidence="1">Nucleus</location>
    </subcellularLocation>
</comment>
<dbReference type="InterPro" id="IPR052035">
    <property type="entry name" value="ZnF_BED_domain_contain"/>
</dbReference>
<reference evidence="11" key="2">
    <citation type="submission" date="2025-08" db="UniProtKB">
        <authorList>
            <consortium name="RefSeq"/>
        </authorList>
    </citation>
    <scope>IDENTIFICATION</scope>
    <source>
        <tissue evidence="11">Stem</tissue>
    </source>
</reference>
<reference evidence="10" key="1">
    <citation type="submission" date="2025-05" db="UniProtKB">
        <authorList>
            <consortium name="RefSeq"/>
        </authorList>
    </citation>
    <scope>NUCLEOTIDE SEQUENCE [LARGE SCALE GENOMIC DNA]</scope>
</reference>
<dbReference type="Pfam" id="PF02892">
    <property type="entry name" value="zf-BED"/>
    <property type="match status" value="1"/>
</dbReference>
<keyword evidence="5" id="KW-0805">Transcription regulation</keyword>
<dbReference type="SUPFAM" id="SSF140996">
    <property type="entry name" value="Hermes dimerisation domain"/>
    <property type="match status" value="1"/>
</dbReference>
<accession>A0ABM3KIZ3</accession>
<keyword evidence="7" id="KW-0539">Nucleus</keyword>
<dbReference type="PROSITE" id="PS00867">
    <property type="entry name" value="CPSASE_2"/>
    <property type="match status" value="1"/>
</dbReference>
<dbReference type="InterPro" id="IPR003656">
    <property type="entry name" value="Znf_BED"/>
</dbReference>
<keyword evidence="4" id="KW-0862">Zinc</keyword>
<keyword evidence="3 8" id="KW-0863">Zinc-finger</keyword>
<evidence type="ECO:0000256" key="6">
    <source>
        <dbReference type="ARBA" id="ARBA00023163"/>
    </source>
</evidence>
<dbReference type="InterPro" id="IPR012337">
    <property type="entry name" value="RNaseH-like_sf"/>
</dbReference>
<evidence type="ECO:0000256" key="5">
    <source>
        <dbReference type="ARBA" id="ARBA00023015"/>
    </source>
</evidence>
<dbReference type="SMART" id="SM00614">
    <property type="entry name" value="ZnF_BED"/>
    <property type="match status" value="1"/>
</dbReference>
<protein>
    <submittedName>
        <fullName evidence="11">Zinc finger BED domain-containing protein RICESLEEPER 2-like</fullName>
    </submittedName>
</protein>
<dbReference type="GeneID" id="107991822"/>
<gene>
    <name evidence="11" type="primary">LOC107991822</name>
</gene>
<proteinExistence type="predicted"/>
<dbReference type="PANTHER" id="PTHR46481:SF10">
    <property type="entry name" value="ZINC FINGER BED DOMAIN-CONTAINING PROTEIN 39"/>
    <property type="match status" value="1"/>
</dbReference>
<sequence>MELECDWSCETSKIVRDEDTDAKRKTIDVDSYGREDVPNPSKIRKNVKQSMVWDHFERLKGDPNDPRAKCKYCGVVYAFHSKRNGTGTMKHHLENCKKYPYQKKRDQTQMTLAFKPKDKVGDNSSQLVCESFSLEGCREALVEMIIVDELPFKFVDGKGFKKFVDKLTCGNHTRFFVPSGFTVARDVLKLYVNEKNRLRDMFVKNKYRVSLTTDYWTSRQNISYMVLTAHFIDSDWKLHKKILHFCPIENHKGDTIGKTIEKNFKDWGIERIMTLTVDNASSSGTVVAYLLKRFEKGLLFGREFLHDPICRAIYKASPARFLKFKKCIELEKIVCKSYVCLDVPTRWNSTYMMIEAAVKFEKAFDRLEDESASYRHDMSPNKEDWTNARMLIRFLKVFYDVTLKISGSLYTTVTPRSSSGSRQGCSTSTTGTQTVSALDANIDFDSNENVGEDFVYDTIVEEFEDDATTPFEQGSSKIDIYLLEANVRTEVSTVASESAFSTGGRVVN</sequence>
<evidence type="ECO:0000313" key="10">
    <source>
        <dbReference type="Proteomes" id="UP001652600"/>
    </source>
</evidence>
<evidence type="ECO:0000313" key="11">
    <source>
        <dbReference type="RefSeq" id="XP_050937752.1"/>
    </source>
</evidence>
<feature type="domain" description="BED-type" evidence="9">
    <location>
        <begin position="47"/>
        <end position="103"/>
    </location>
</feature>
<keyword evidence="6" id="KW-0804">Transcription</keyword>
<dbReference type="SUPFAM" id="SSF53098">
    <property type="entry name" value="Ribonuclease H-like"/>
    <property type="match status" value="1"/>
</dbReference>
<evidence type="ECO:0000256" key="7">
    <source>
        <dbReference type="ARBA" id="ARBA00023242"/>
    </source>
</evidence>
<dbReference type="InterPro" id="IPR036236">
    <property type="entry name" value="Znf_C2H2_sf"/>
</dbReference>
<evidence type="ECO:0000256" key="3">
    <source>
        <dbReference type="ARBA" id="ARBA00022771"/>
    </source>
</evidence>
<dbReference type="SUPFAM" id="SSF57667">
    <property type="entry name" value="beta-beta-alpha zinc fingers"/>
    <property type="match status" value="1"/>
</dbReference>
<evidence type="ECO:0000256" key="1">
    <source>
        <dbReference type="ARBA" id="ARBA00004123"/>
    </source>
</evidence>
<dbReference type="PANTHER" id="PTHR46481">
    <property type="entry name" value="ZINC FINGER BED DOMAIN-CONTAINING PROTEIN 4"/>
    <property type="match status" value="1"/>
</dbReference>
<dbReference type="RefSeq" id="XP_050937752.1">
    <property type="nucleotide sequence ID" value="XM_051081795.1"/>
</dbReference>
<evidence type="ECO:0000256" key="2">
    <source>
        <dbReference type="ARBA" id="ARBA00022723"/>
    </source>
</evidence>
<keyword evidence="2" id="KW-0479">Metal-binding</keyword>
<dbReference type="Proteomes" id="UP001652600">
    <property type="component" value="Chromosome 1"/>
</dbReference>
<evidence type="ECO:0000256" key="8">
    <source>
        <dbReference type="PROSITE-ProRule" id="PRU00027"/>
    </source>
</evidence>
<keyword evidence="10" id="KW-1185">Reference proteome</keyword>
<evidence type="ECO:0000256" key="4">
    <source>
        <dbReference type="ARBA" id="ARBA00022833"/>
    </source>
</evidence>
<dbReference type="PROSITE" id="PS50808">
    <property type="entry name" value="ZF_BED"/>
    <property type="match status" value="1"/>
</dbReference>
<dbReference type="InterPro" id="IPR005479">
    <property type="entry name" value="CPAse_ATP-bd"/>
</dbReference>
<organism evidence="10 11">
    <name type="scientific">Cucumis melo</name>
    <name type="common">Muskmelon</name>
    <dbReference type="NCBI Taxonomy" id="3656"/>
    <lineage>
        <taxon>Eukaryota</taxon>
        <taxon>Viridiplantae</taxon>
        <taxon>Streptophyta</taxon>
        <taxon>Embryophyta</taxon>
        <taxon>Tracheophyta</taxon>
        <taxon>Spermatophyta</taxon>
        <taxon>Magnoliopsida</taxon>
        <taxon>eudicotyledons</taxon>
        <taxon>Gunneridae</taxon>
        <taxon>Pentapetalae</taxon>
        <taxon>rosids</taxon>
        <taxon>fabids</taxon>
        <taxon>Cucurbitales</taxon>
        <taxon>Cucurbitaceae</taxon>
        <taxon>Benincaseae</taxon>
        <taxon>Cucumis</taxon>
    </lineage>
</organism>